<organism evidence="2 3">
    <name type="scientific">Aldrovandia affinis</name>
    <dbReference type="NCBI Taxonomy" id="143900"/>
    <lineage>
        <taxon>Eukaryota</taxon>
        <taxon>Metazoa</taxon>
        <taxon>Chordata</taxon>
        <taxon>Craniata</taxon>
        <taxon>Vertebrata</taxon>
        <taxon>Euteleostomi</taxon>
        <taxon>Actinopterygii</taxon>
        <taxon>Neopterygii</taxon>
        <taxon>Teleostei</taxon>
        <taxon>Notacanthiformes</taxon>
        <taxon>Halosauridae</taxon>
        <taxon>Aldrovandia</taxon>
    </lineage>
</organism>
<reference evidence="2" key="1">
    <citation type="journal article" date="2023" name="Science">
        <title>Genome structures resolve the early diversification of teleost fishes.</title>
        <authorList>
            <person name="Parey E."/>
            <person name="Louis A."/>
            <person name="Montfort J."/>
            <person name="Bouchez O."/>
            <person name="Roques C."/>
            <person name="Iampietro C."/>
            <person name="Lluch J."/>
            <person name="Castinel A."/>
            <person name="Donnadieu C."/>
            <person name="Desvignes T."/>
            <person name="Floi Bucao C."/>
            <person name="Jouanno E."/>
            <person name="Wen M."/>
            <person name="Mejri S."/>
            <person name="Dirks R."/>
            <person name="Jansen H."/>
            <person name="Henkel C."/>
            <person name="Chen W.J."/>
            <person name="Zahm M."/>
            <person name="Cabau C."/>
            <person name="Klopp C."/>
            <person name="Thompson A.W."/>
            <person name="Robinson-Rechavi M."/>
            <person name="Braasch I."/>
            <person name="Lecointre G."/>
            <person name="Bobe J."/>
            <person name="Postlethwait J.H."/>
            <person name="Berthelot C."/>
            <person name="Roest Crollius H."/>
            <person name="Guiguen Y."/>
        </authorList>
    </citation>
    <scope>NUCLEOTIDE SEQUENCE</scope>
    <source>
        <strain evidence="2">NC1722</strain>
    </source>
</reference>
<feature type="compositionally biased region" description="Polar residues" evidence="1">
    <location>
        <begin position="99"/>
        <end position="108"/>
    </location>
</feature>
<keyword evidence="3" id="KW-1185">Reference proteome</keyword>
<dbReference type="Proteomes" id="UP001221898">
    <property type="component" value="Unassembled WGS sequence"/>
</dbReference>
<dbReference type="EMBL" id="JAINUG010000202">
    <property type="protein sequence ID" value="KAJ8388014.1"/>
    <property type="molecule type" value="Genomic_DNA"/>
</dbReference>
<sequence>MQIEQNLRIKNAADEEARKYMAEIRRADMAGLEKEQQTVRQREVEKRAYAENPRQQMREMEQRRMQEKLYKEKEIQESRQIQKQYERQQWMLKQKQQQEATDARNSYTEHLASKSRNRARANTLEIKEEEDR</sequence>
<gene>
    <name evidence="2" type="ORF">AAFF_G00148050</name>
</gene>
<evidence type="ECO:0000313" key="2">
    <source>
        <dbReference type="EMBL" id="KAJ8388014.1"/>
    </source>
</evidence>
<feature type="compositionally biased region" description="Basic and acidic residues" evidence="1">
    <location>
        <begin position="32"/>
        <end position="49"/>
    </location>
</feature>
<name>A0AAD7RPK3_9TELE</name>
<evidence type="ECO:0000313" key="3">
    <source>
        <dbReference type="Proteomes" id="UP001221898"/>
    </source>
</evidence>
<comment type="caution">
    <text evidence="2">The sequence shown here is derived from an EMBL/GenBank/DDBJ whole genome shotgun (WGS) entry which is preliminary data.</text>
</comment>
<protein>
    <submittedName>
        <fullName evidence="2">Uncharacterized protein</fullName>
    </submittedName>
</protein>
<evidence type="ECO:0000256" key="1">
    <source>
        <dbReference type="SAM" id="MobiDB-lite"/>
    </source>
</evidence>
<feature type="region of interest" description="Disordered" evidence="1">
    <location>
        <begin position="32"/>
        <end position="61"/>
    </location>
</feature>
<proteinExistence type="predicted"/>
<feature type="region of interest" description="Disordered" evidence="1">
    <location>
        <begin position="96"/>
        <end position="132"/>
    </location>
</feature>
<dbReference type="AlphaFoldDB" id="A0AAD7RPK3"/>
<accession>A0AAD7RPK3</accession>